<organism evidence="2 3">
    <name type="scientific">Thalassiosira oceanica</name>
    <name type="common">Marine diatom</name>
    <dbReference type="NCBI Taxonomy" id="159749"/>
    <lineage>
        <taxon>Eukaryota</taxon>
        <taxon>Sar</taxon>
        <taxon>Stramenopiles</taxon>
        <taxon>Ochrophyta</taxon>
        <taxon>Bacillariophyta</taxon>
        <taxon>Coscinodiscophyceae</taxon>
        <taxon>Thalassiosirophycidae</taxon>
        <taxon>Thalassiosirales</taxon>
        <taxon>Thalassiosiraceae</taxon>
        <taxon>Thalassiosira</taxon>
    </lineage>
</organism>
<feature type="region of interest" description="Disordered" evidence="1">
    <location>
        <begin position="1"/>
        <end position="35"/>
    </location>
</feature>
<gene>
    <name evidence="2" type="ORF">THAOC_13038</name>
</gene>
<evidence type="ECO:0000256" key="1">
    <source>
        <dbReference type="SAM" id="MobiDB-lite"/>
    </source>
</evidence>
<evidence type="ECO:0000313" key="3">
    <source>
        <dbReference type="Proteomes" id="UP000266841"/>
    </source>
</evidence>
<dbReference type="AlphaFoldDB" id="K0SL43"/>
<accession>K0SL43</accession>
<comment type="caution">
    <text evidence="2">The sequence shown here is derived from an EMBL/GenBank/DDBJ whole genome shotgun (WGS) entry which is preliminary data.</text>
</comment>
<dbReference type="EMBL" id="AGNL01015300">
    <property type="protein sequence ID" value="EJK66060.1"/>
    <property type="molecule type" value="Genomic_DNA"/>
</dbReference>
<dbReference type="Proteomes" id="UP000266841">
    <property type="component" value="Unassembled WGS sequence"/>
</dbReference>
<sequence>MIEQTTRAEAASGPDGYDNGHGSEPPPHDCFKPPPAVGKPSFAYFRTPVDYLLDDVWRPDEPSACEKEISPMQRRTKYPKTLAPSAGNPRIGAVTLHKRRALDSLIGSTYRR</sequence>
<reference evidence="2 3" key="1">
    <citation type="journal article" date="2012" name="Genome Biol.">
        <title>Genome and low-iron response of an oceanic diatom adapted to chronic iron limitation.</title>
        <authorList>
            <person name="Lommer M."/>
            <person name="Specht M."/>
            <person name="Roy A.S."/>
            <person name="Kraemer L."/>
            <person name="Andreson R."/>
            <person name="Gutowska M.A."/>
            <person name="Wolf J."/>
            <person name="Bergner S.V."/>
            <person name="Schilhabel M.B."/>
            <person name="Klostermeier U.C."/>
            <person name="Beiko R.G."/>
            <person name="Rosenstiel P."/>
            <person name="Hippler M."/>
            <person name="Laroche J."/>
        </authorList>
    </citation>
    <scope>NUCLEOTIDE SEQUENCE [LARGE SCALE GENOMIC DNA]</scope>
    <source>
        <strain evidence="2 3">CCMP1005</strain>
    </source>
</reference>
<name>K0SL43_THAOC</name>
<proteinExistence type="predicted"/>
<protein>
    <submittedName>
        <fullName evidence="2">Uncharacterized protein</fullName>
    </submittedName>
</protein>
<keyword evidence="3" id="KW-1185">Reference proteome</keyword>
<evidence type="ECO:0000313" key="2">
    <source>
        <dbReference type="EMBL" id="EJK66060.1"/>
    </source>
</evidence>